<proteinExistence type="inferred from homology"/>
<evidence type="ECO:0000256" key="1">
    <source>
        <dbReference type="ARBA" id="ARBA00007637"/>
    </source>
</evidence>
<dbReference type="InterPro" id="IPR018247">
    <property type="entry name" value="EF_Hand_1_Ca_BS"/>
</dbReference>
<dbReference type="Gene3D" id="3.40.50.720">
    <property type="entry name" value="NAD(P)-binding Rossmann-like Domain"/>
    <property type="match status" value="1"/>
</dbReference>
<feature type="domain" description="NAD-dependent epimerase/dehydratase" evidence="2">
    <location>
        <begin position="18"/>
        <end position="254"/>
    </location>
</feature>
<dbReference type="Pfam" id="PF01370">
    <property type="entry name" value="Epimerase"/>
    <property type="match status" value="1"/>
</dbReference>
<dbReference type="PROSITE" id="PS00018">
    <property type="entry name" value="EF_HAND_1"/>
    <property type="match status" value="1"/>
</dbReference>
<comment type="similarity">
    <text evidence="1">Belongs to the NAD(P)-dependent epimerase/dehydratase family.</text>
</comment>
<evidence type="ECO:0000259" key="2">
    <source>
        <dbReference type="Pfam" id="PF01370"/>
    </source>
</evidence>
<dbReference type="EMBL" id="MHKE01000002">
    <property type="protein sequence ID" value="OGY85050.1"/>
    <property type="molecule type" value="Genomic_DNA"/>
</dbReference>
<organism evidence="3 4">
    <name type="scientific">Candidatus Kerfeldbacteria bacterium RIFCSPLOWO2_01_FULL_48_11</name>
    <dbReference type="NCBI Taxonomy" id="1798543"/>
    <lineage>
        <taxon>Bacteria</taxon>
        <taxon>Candidatus Kerfeldiibacteriota</taxon>
    </lineage>
</organism>
<protein>
    <recommendedName>
        <fullName evidence="2">NAD-dependent epimerase/dehydratase domain-containing protein</fullName>
    </recommendedName>
</protein>
<dbReference type="Gene3D" id="3.90.25.10">
    <property type="entry name" value="UDP-galactose 4-epimerase, domain 1"/>
    <property type="match status" value="1"/>
</dbReference>
<sequence length="330" mass="37241">MYTKKSIIREFKKKYKTALVTGGAGFIGSHICEELVNNGITTISLDNYIAGKRNNIEHLYRSPHFKEVICDIRDKEELIKKLNGVDIIFHQAASKKTVSMANPQKDLDINAEGTLNLLELANQFKVKKFVHASTGSVYGEPVFSPQDESHPLNPVSFYGVSKLAGEKYVSFFNKVHHVNTTILRYYHVYGPRQEYNNFGGVVAIFIRNLLNGERPIIYGTGEQQRSFTYVKDVVLANLLVAVNPKARGETYNCASGIKISIQQLNDLVIDAFGKKGKVKPIYKDWVYGDIKKFDINNSKIVSIGATFTTDFKKQLLKTIKIMIKYIKNGE</sequence>
<evidence type="ECO:0000313" key="3">
    <source>
        <dbReference type="EMBL" id="OGY85050.1"/>
    </source>
</evidence>
<dbReference type="SUPFAM" id="SSF51735">
    <property type="entry name" value="NAD(P)-binding Rossmann-fold domains"/>
    <property type="match status" value="1"/>
</dbReference>
<accession>A0A1G2B9V7</accession>
<gene>
    <name evidence="3" type="ORF">A2898_02900</name>
</gene>
<comment type="caution">
    <text evidence="3">The sequence shown here is derived from an EMBL/GenBank/DDBJ whole genome shotgun (WGS) entry which is preliminary data.</text>
</comment>
<dbReference type="PANTHER" id="PTHR43000">
    <property type="entry name" value="DTDP-D-GLUCOSE 4,6-DEHYDRATASE-RELATED"/>
    <property type="match status" value="1"/>
</dbReference>
<dbReference type="Proteomes" id="UP000179164">
    <property type="component" value="Unassembled WGS sequence"/>
</dbReference>
<evidence type="ECO:0000313" key="4">
    <source>
        <dbReference type="Proteomes" id="UP000179164"/>
    </source>
</evidence>
<name>A0A1G2B9V7_9BACT</name>
<dbReference type="AlphaFoldDB" id="A0A1G2B9V7"/>
<dbReference type="InterPro" id="IPR036291">
    <property type="entry name" value="NAD(P)-bd_dom_sf"/>
</dbReference>
<reference evidence="3 4" key="1">
    <citation type="journal article" date="2016" name="Nat. Commun.">
        <title>Thousands of microbial genomes shed light on interconnected biogeochemical processes in an aquifer system.</title>
        <authorList>
            <person name="Anantharaman K."/>
            <person name="Brown C.T."/>
            <person name="Hug L.A."/>
            <person name="Sharon I."/>
            <person name="Castelle C.J."/>
            <person name="Probst A.J."/>
            <person name="Thomas B.C."/>
            <person name="Singh A."/>
            <person name="Wilkins M.J."/>
            <person name="Karaoz U."/>
            <person name="Brodie E.L."/>
            <person name="Williams K.H."/>
            <person name="Hubbard S.S."/>
            <person name="Banfield J.F."/>
        </authorList>
    </citation>
    <scope>NUCLEOTIDE SEQUENCE [LARGE SCALE GENOMIC DNA]</scope>
</reference>
<dbReference type="STRING" id="1798543.A2898_02900"/>
<dbReference type="InterPro" id="IPR001509">
    <property type="entry name" value="Epimerase_deHydtase"/>
</dbReference>